<dbReference type="AlphaFoldDB" id="A0A8E7D564"/>
<proteinExistence type="predicted"/>
<dbReference type="InterPro" id="IPR014044">
    <property type="entry name" value="CAP_dom"/>
</dbReference>
<dbReference type="InterPro" id="IPR001283">
    <property type="entry name" value="CRISP-related"/>
</dbReference>
<dbReference type="EMBL" id="MW659379">
    <property type="protein sequence ID" value="QVT77560.1"/>
    <property type="molecule type" value="Genomic_DNA"/>
</dbReference>
<dbReference type="EMBL" id="MW659388">
    <property type="protein sequence ID" value="QVT77569.1"/>
    <property type="molecule type" value="Genomic_DNA"/>
</dbReference>
<dbReference type="PANTHER" id="PTHR10334">
    <property type="entry name" value="CYSTEINE-RICH SECRETORY PROTEIN-RELATED"/>
    <property type="match status" value="1"/>
</dbReference>
<feature type="domain" description="SCP" evidence="2">
    <location>
        <begin position="37"/>
        <end position="157"/>
    </location>
</feature>
<reference evidence="4" key="2">
    <citation type="submission" date="2021-02" db="EMBL/GenBank/DDBJ databases">
        <authorList>
            <person name="de Vasconcelos A.A."/>
            <person name="Jose J."/>
            <person name="Tokimatu P.M."/>
            <person name="Camargo A.P."/>
            <person name="Teixeira P.J.P.L."/>
            <person name="Thomazzella D.P.T."/>
            <person name="Prado P.F.V."/>
            <person name="Fiorin G.L."/>
            <person name="Carazzolle M.F."/>
            <person name="Pereira G.A.G."/>
            <person name="Baroni R.M."/>
        </authorList>
    </citation>
    <scope>NUCLEOTIDE SEQUENCE</scope>
    <source>
        <strain evidence="3">AP01</strain>
        <strain evidence="4">D2-1</strain>
        <strain evidence="5">ERI005</strain>
        <strain evidence="6">ERI008</strain>
    </source>
</reference>
<organism evidence="4">
    <name type="scientific">Moniliophthora roreri</name>
    <name type="common">Frosty pod rot fungus</name>
    <name type="synonym">Monilia roreri</name>
    <dbReference type="NCBI Taxonomy" id="221103"/>
    <lineage>
        <taxon>Eukaryota</taxon>
        <taxon>Fungi</taxon>
        <taxon>Dikarya</taxon>
        <taxon>Basidiomycota</taxon>
        <taxon>Agaricomycotina</taxon>
        <taxon>Agaricomycetes</taxon>
        <taxon>Agaricomycetidae</taxon>
        <taxon>Agaricales</taxon>
        <taxon>Marasmiineae</taxon>
        <taxon>Marasmiaceae</taxon>
        <taxon>Moniliophthora</taxon>
    </lineage>
</organism>
<dbReference type="Pfam" id="PF00188">
    <property type="entry name" value="CAP"/>
    <property type="match status" value="1"/>
</dbReference>
<accession>A0A8E7D564</accession>
<evidence type="ECO:0000259" key="2">
    <source>
        <dbReference type="SMART" id="SM00198"/>
    </source>
</evidence>
<feature type="chain" id="PRO_5041888775" evidence="1">
    <location>
        <begin position="22"/>
        <end position="203"/>
    </location>
</feature>
<dbReference type="EMBL" id="MW659389">
    <property type="protein sequence ID" value="QVT77570.1"/>
    <property type="molecule type" value="Genomic_DNA"/>
</dbReference>
<evidence type="ECO:0000313" key="3">
    <source>
        <dbReference type="EMBL" id="QVT77560.1"/>
    </source>
</evidence>
<reference evidence="4" key="1">
    <citation type="journal article" date="2021" name="BMC Ecol Evol">
        <title>Adaptive evolution of Moniliophthora PR-1 proteins towards its pathogenic lifestyle.</title>
        <authorList>
            <person name="Vasconcelos A.A."/>
            <person name="Jose J."/>
            <person name="Tokimatu P.M."/>
            <person name="Camargo A.P."/>
            <person name="Teixeira P.J.P.L."/>
            <person name="Thomazella D.P.T."/>
            <person name="do Prado P.F.V."/>
            <person name="Fiorin G.L."/>
            <person name="Costa J.L."/>
            <person name="Figueira A."/>
            <person name="Carazzolle M.F."/>
            <person name="Pereira G.A.G."/>
            <person name="Baroni R.M."/>
        </authorList>
    </citation>
    <scope>NUCLEOTIDE SEQUENCE</scope>
    <source>
        <strain evidence="3">AP01</strain>
        <strain evidence="4">D2-1</strain>
        <strain evidence="5">ERI005</strain>
        <strain evidence="6">ERI008</strain>
    </source>
</reference>
<evidence type="ECO:0000313" key="6">
    <source>
        <dbReference type="EMBL" id="QVT77570.1"/>
    </source>
</evidence>
<protein>
    <submittedName>
        <fullName evidence="4">Pathogenesis-related protein 1</fullName>
    </submittedName>
</protein>
<dbReference type="SMART" id="SM00198">
    <property type="entry name" value="SCP"/>
    <property type="match status" value="1"/>
</dbReference>
<feature type="signal peptide" evidence="1">
    <location>
        <begin position="1"/>
        <end position="21"/>
    </location>
</feature>
<evidence type="ECO:0000313" key="4">
    <source>
        <dbReference type="EMBL" id="QVT77562.1"/>
    </source>
</evidence>
<evidence type="ECO:0000256" key="1">
    <source>
        <dbReference type="SAM" id="SignalP"/>
    </source>
</evidence>
<sequence length="203" mass="22707">MQFKSLLALFSLSQVLSLASAAPPAKLEARADGSGDDFVVEWLTLHNYERTFTGAGPLSWSGDLAYAAQQWANQCTENPPPADNRNYGFNIGRYTKEQAFDAWKATKDFYPDDLSRPWQQIVWKSTTWLGCGEATCAMEGDMLYTMNVCYYDPGYNGDRATNVRVPSPALSDLDSDESVFVLPGLVVMIWSFANKIVEYYFGQ</sequence>
<dbReference type="EMBL" id="MW659381">
    <property type="protein sequence ID" value="QVT77562.1"/>
    <property type="molecule type" value="Genomic_DNA"/>
</dbReference>
<name>A0A8E7D564_MONRR</name>
<keyword evidence="1" id="KW-0732">Signal</keyword>
<evidence type="ECO:0000313" key="5">
    <source>
        <dbReference type="EMBL" id="QVT77569.1"/>
    </source>
</evidence>